<dbReference type="Gene3D" id="3.40.190.10">
    <property type="entry name" value="Periplasmic binding protein-like II"/>
    <property type="match status" value="1"/>
</dbReference>
<keyword evidence="5" id="KW-1185">Reference proteome</keyword>
<dbReference type="PANTHER" id="PTHR30570">
    <property type="entry name" value="PERIPLASMIC PHOSPHATE BINDING COMPONENT OF PHOSPHATE ABC TRANSPORTER"/>
    <property type="match status" value="1"/>
</dbReference>
<dbReference type="Proteomes" id="UP001208245">
    <property type="component" value="Unassembled WGS sequence"/>
</dbReference>
<evidence type="ECO:0000313" key="4">
    <source>
        <dbReference type="EMBL" id="MCV3728610.1"/>
    </source>
</evidence>
<evidence type="ECO:0000256" key="2">
    <source>
        <dbReference type="SAM" id="SignalP"/>
    </source>
</evidence>
<proteinExistence type="predicted"/>
<comment type="caution">
    <text evidence="4">The sequence shown here is derived from an EMBL/GenBank/DDBJ whole genome shotgun (WGS) entry which is preliminary data.</text>
</comment>
<dbReference type="InterPro" id="IPR024370">
    <property type="entry name" value="PBP_domain"/>
</dbReference>
<protein>
    <submittedName>
        <fullName evidence="4">Substrate-binding domain-containing protein</fullName>
    </submittedName>
</protein>
<dbReference type="PROSITE" id="PS51257">
    <property type="entry name" value="PROKAR_LIPOPROTEIN"/>
    <property type="match status" value="1"/>
</dbReference>
<feature type="chain" id="PRO_5047411641" evidence="2">
    <location>
        <begin position="26"/>
        <end position="391"/>
    </location>
</feature>
<dbReference type="EMBL" id="JAOXHL010000003">
    <property type="protein sequence ID" value="MCV3728610.1"/>
    <property type="molecule type" value="Genomic_DNA"/>
</dbReference>
<evidence type="ECO:0000313" key="5">
    <source>
        <dbReference type="Proteomes" id="UP001208245"/>
    </source>
</evidence>
<dbReference type="RefSeq" id="WP_263821925.1">
    <property type="nucleotide sequence ID" value="NZ_JAOXHL010000003.1"/>
</dbReference>
<gene>
    <name evidence="4" type="ORF">OF376_02390</name>
</gene>
<dbReference type="SUPFAM" id="SSF53850">
    <property type="entry name" value="Periplasmic binding protein-like II"/>
    <property type="match status" value="1"/>
</dbReference>
<evidence type="ECO:0000259" key="3">
    <source>
        <dbReference type="Pfam" id="PF12849"/>
    </source>
</evidence>
<evidence type="ECO:0000256" key="1">
    <source>
        <dbReference type="ARBA" id="ARBA00022729"/>
    </source>
</evidence>
<keyword evidence="1 2" id="KW-0732">Signal</keyword>
<accession>A0ABT3BN08</accession>
<organism evidence="4 5">
    <name type="scientific">Ureaplasma miroungigenitalium</name>
    <dbReference type="NCBI Taxonomy" id="1042321"/>
    <lineage>
        <taxon>Bacteria</taxon>
        <taxon>Bacillati</taxon>
        <taxon>Mycoplasmatota</taxon>
        <taxon>Mycoplasmoidales</taxon>
        <taxon>Mycoplasmoidaceae</taxon>
        <taxon>Ureaplasma</taxon>
    </lineage>
</organism>
<name>A0ABT3BN08_9BACT</name>
<dbReference type="Pfam" id="PF12849">
    <property type="entry name" value="PBP_like_2"/>
    <property type="match status" value="1"/>
</dbReference>
<reference evidence="4 5" key="1">
    <citation type="journal article" date="2020" name="Int. J. Syst. Evol. Microbiol.">
        <title>Ureaplasma miroungigenitalium sp. nov. isolated from northern elephant seals (Mirounga angustirostris) and Ureaplasma zalophigenitalium sp. nov. isolated from California sea lions (Zalophus californianus).</title>
        <authorList>
            <person name="Volokhov D.V."/>
            <person name="Gulland F.M."/>
            <person name="Gao Y."/>
            <person name="Chizhikov V.E."/>
        </authorList>
    </citation>
    <scope>NUCLEOTIDE SEQUENCE [LARGE SCALE GENOMIC DNA]</scope>
    <source>
        <strain evidence="4 5">ES3182-GEN</strain>
    </source>
</reference>
<dbReference type="InterPro" id="IPR050811">
    <property type="entry name" value="Phosphate_ABC_transporter"/>
</dbReference>
<dbReference type="PANTHER" id="PTHR30570:SF1">
    <property type="entry name" value="PHOSPHATE-BINDING PROTEIN PSTS"/>
    <property type="match status" value="1"/>
</dbReference>
<feature type="domain" description="PBP" evidence="3">
    <location>
        <begin position="29"/>
        <end position="317"/>
    </location>
</feature>
<sequence length="391" mass="44178">MKKKKLKFLMATTALVLVFSTVGLTACKQKSTRIINIAGSSTVYPFMSALSDVYVDVDDTVDLITTPSGSGSGIKEARDLKKDLGIASRFATNEEVNEQWLANDIKTFTFAWDGIVILYYVPGLEELNIDEQGLSQLYKAFAGYEQLKLSDLDKNIAKEYADINIAPFARSGGAAASGTAEAFLYNTQLVDTKTLEDNVIQALEFGNYGKHVKVTSEANSQAFQRIDSDQIVGSMIYLSAGFVKNNFEYLYKKGFRVASIAYNHKYVKPFDYNVSDQQISITDINVAKAYQWYRPLNILFSVSKSSQKTKDFLYWLLINEKAQTVIEKTGGINLTDEQKLVMFVGENKNIKWLKDPTKKRNFFVSDEKTFKIKNNEIIDFMDFYQKEKVSK</sequence>
<feature type="signal peptide" evidence="2">
    <location>
        <begin position="1"/>
        <end position="25"/>
    </location>
</feature>